<organism evidence="1 2">
    <name type="scientific">Cylindrotheca closterium</name>
    <dbReference type="NCBI Taxonomy" id="2856"/>
    <lineage>
        <taxon>Eukaryota</taxon>
        <taxon>Sar</taxon>
        <taxon>Stramenopiles</taxon>
        <taxon>Ochrophyta</taxon>
        <taxon>Bacillariophyta</taxon>
        <taxon>Bacillariophyceae</taxon>
        <taxon>Bacillariophycidae</taxon>
        <taxon>Bacillariales</taxon>
        <taxon>Bacillariaceae</taxon>
        <taxon>Cylindrotheca</taxon>
    </lineage>
</organism>
<accession>A0AAD2FMS6</accession>
<evidence type="ECO:0000313" key="1">
    <source>
        <dbReference type="EMBL" id="CAJ1946533.1"/>
    </source>
</evidence>
<dbReference type="EMBL" id="CAKOGP040001712">
    <property type="protein sequence ID" value="CAJ1946533.1"/>
    <property type="molecule type" value="Genomic_DNA"/>
</dbReference>
<keyword evidence="2" id="KW-1185">Reference proteome</keyword>
<name>A0AAD2FMS6_9STRA</name>
<proteinExistence type="predicted"/>
<comment type="caution">
    <text evidence="1">The sequence shown here is derived from an EMBL/GenBank/DDBJ whole genome shotgun (WGS) entry which is preliminary data.</text>
</comment>
<evidence type="ECO:0000313" key="2">
    <source>
        <dbReference type="Proteomes" id="UP001295423"/>
    </source>
</evidence>
<sequence>MAAATAPTVAAPTAPAAAPAAPTPQLTAYHEFFGNTTLDPHQQDYQALMQAYRVYDTPTPAQSLYNSAGLSTSAYPMAYLSLINDNGNLFYLLVHAPAFYKSLPGVPSRCDGKAYAFTGDVVANTITTVEFPQDAFMSPGTGTEENVPKDLERALDILHLNPDDSSIGPFQDTDANIKQAKTRHYIPLPHRYVHLVLGRQVPVWKGFINLAAAIKNTGDEIECPELTDWLLLSLVRAGAGAPPTLATTLPDRPFDDAALKVQRRELLEQHLPGLKEASLPSMLGIQQSQAQSVNELVRTQKDAQTEATTREAKAKAPRSVDKFFGPMLHKLLSVLHVQDTSQCPPVWSEWASQPKKADLDVLESALRSQASSEATGGFGIVPIVTPDLVKKVKAVKLGGNDTDDLEEGIHPFSIVLPSYGGSDVGVTKAARERAAAFAEVHGGSGFSLQDAIALRKPTVHIPDTFSKARSHLMGLLTLWQVLLPFSHPFLRAYGMFLQQYMQDEANFTALLDKLPRPEPKPALFLRAVQVRMVNYWQSVESSMSYQPDPPNFVDILVQIRQRSDSWIAALPANYWSEPAAQYKIQFQKSKNKNHAFCKNKKSSSLVLYLRNDHEMALNLTKAATDQGQGGLEEKTRSNSTTQLTVDLVKDDPSDDPMELFQTVWHALIPPKSGHKQPPPSKIAEDGALKGQPLVASPKKLNPSNDPMEFVEIVWHALTTAFPPTIDHSLDRFSIGWSTKQGRNQNKIFNYLHTTTILFYDVCAAYQKWPTTMGSNEAKSQEMALKSTRTAPEHAQEGLVATTRSNLTTLLTVDLVKDNPNACISSMLYSLFVLFLSLEKIQQTDFLGLPFQIPTNRVGAPICPLTDDLRELHPILSLEKVPTKFLCIPGDILASCLYFPTNSGSANLSPDMID</sequence>
<reference evidence="1" key="1">
    <citation type="submission" date="2023-08" db="EMBL/GenBank/DDBJ databases">
        <authorList>
            <person name="Audoor S."/>
            <person name="Bilcke G."/>
        </authorList>
    </citation>
    <scope>NUCLEOTIDE SEQUENCE</scope>
</reference>
<protein>
    <submittedName>
        <fullName evidence="1">Uncharacterized protein</fullName>
    </submittedName>
</protein>
<dbReference type="AlphaFoldDB" id="A0AAD2FMS6"/>
<dbReference type="Proteomes" id="UP001295423">
    <property type="component" value="Unassembled WGS sequence"/>
</dbReference>
<gene>
    <name evidence="1" type="ORF">CYCCA115_LOCUS10674</name>
</gene>